<feature type="transmembrane region" description="Helical" evidence="1">
    <location>
        <begin position="76"/>
        <end position="94"/>
    </location>
</feature>
<sequence length="193" mass="21206">MVSPYNEMCSLYNEWSIANVYYPMPSHFERNMFARSMEMTGHVLLAIVNFVGLRAIAASAAFAVRSTSRSQRHAGAYVALTVVALVGSSARLQVMSQTAFAAINASSDDQLQDFYLQFLDYVDDAQIKWIKCGYLRRLSAAGSTVVRCQSAPLDGVISGSAGFPALRTHKKSLFVVSYPWLSKHHPDPDGSTL</sequence>
<comment type="caution">
    <text evidence="2">The sequence shown here is derived from an EMBL/GenBank/DDBJ whole genome shotgun (WGS) entry which is preliminary data.</text>
</comment>
<keyword evidence="3" id="KW-1185">Reference proteome</keyword>
<evidence type="ECO:0000256" key="1">
    <source>
        <dbReference type="SAM" id="Phobius"/>
    </source>
</evidence>
<organism evidence="2 3">
    <name type="scientific">Prorocentrum cordatum</name>
    <dbReference type="NCBI Taxonomy" id="2364126"/>
    <lineage>
        <taxon>Eukaryota</taxon>
        <taxon>Sar</taxon>
        <taxon>Alveolata</taxon>
        <taxon>Dinophyceae</taxon>
        <taxon>Prorocentrales</taxon>
        <taxon>Prorocentraceae</taxon>
        <taxon>Prorocentrum</taxon>
    </lineage>
</organism>
<keyword evidence="1" id="KW-0812">Transmembrane</keyword>
<proteinExistence type="predicted"/>
<dbReference type="Proteomes" id="UP001189429">
    <property type="component" value="Unassembled WGS sequence"/>
</dbReference>
<evidence type="ECO:0000313" key="3">
    <source>
        <dbReference type="Proteomes" id="UP001189429"/>
    </source>
</evidence>
<keyword evidence="1" id="KW-0472">Membrane</keyword>
<dbReference type="EMBL" id="CAUYUJ010000814">
    <property type="protein sequence ID" value="CAK0792696.1"/>
    <property type="molecule type" value="Genomic_DNA"/>
</dbReference>
<name>A0ABN9PQM7_9DINO</name>
<feature type="transmembrane region" description="Helical" evidence="1">
    <location>
        <begin position="43"/>
        <end position="64"/>
    </location>
</feature>
<protein>
    <submittedName>
        <fullName evidence="2">Uncharacterized protein</fullName>
    </submittedName>
</protein>
<accession>A0ABN9PQM7</accession>
<gene>
    <name evidence="2" type="ORF">PCOR1329_LOCUS3196</name>
</gene>
<reference evidence="2" key="1">
    <citation type="submission" date="2023-10" db="EMBL/GenBank/DDBJ databases">
        <authorList>
            <person name="Chen Y."/>
            <person name="Shah S."/>
            <person name="Dougan E. K."/>
            <person name="Thang M."/>
            <person name="Chan C."/>
        </authorList>
    </citation>
    <scope>NUCLEOTIDE SEQUENCE [LARGE SCALE GENOMIC DNA]</scope>
</reference>
<keyword evidence="1" id="KW-1133">Transmembrane helix</keyword>
<evidence type="ECO:0000313" key="2">
    <source>
        <dbReference type="EMBL" id="CAK0792696.1"/>
    </source>
</evidence>